<name>A0A2A4YPI3_9PROT</name>
<comment type="caution">
    <text evidence="1">The sequence shown here is derived from an EMBL/GenBank/DDBJ whole genome shotgun (WGS) entry which is preliminary data.</text>
</comment>
<dbReference type="AlphaFoldDB" id="A0A2A4YPI3"/>
<gene>
    <name evidence="1" type="ORF">COB13_17610</name>
</gene>
<protein>
    <submittedName>
        <fullName evidence="1">Uncharacterized protein</fullName>
    </submittedName>
</protein>
<sequence>MDYLPDICLSDDLFDQNIAWLVKAIEDTKSEVTKQCCIDTLLFLNRERKDWNETQSTNQNMLDELMEKYKI</sequence>
<reference evidence="1" key="2">
    <citation type="journal article" date="2018" name="ISME J.">
        <title>A dynamic microbial community with high functional redundancy inhabits the cold, oxic subseafloor aquifer.</title>
        <authorList>
            <person name="Tully B.J."/>
            <person name="Wheat C.G."/>
            <person name="Glazer B.T."/>
            <person name="Huber J.A."/>
        </authorList>
    </citation>
    <scope>NUCLEOTIDE SEQUENCE</scope>
    <source>
        <strain evidence="1">NORP83</strain>
    </source>
</reference>
<dbReference type="EMBL" id="NVUS01000045">
    <property type="protein sequence ID" value="PCI96419.1"/>
    <property type="molecule type" value="Genomic_DNA"/>
</dbReference>
<accession>A0A2A4YPI3</accession>
<organism evidence="1">
    <name type="scientific">OCS116 cluster bacterium</name>
    <dbReference type="NCBI Taxonomy" id="2030921"/>
    <lineage>
        <taxon>Bacteria</taxon>
        <taxon>Pseudomonadati</taxon>
        <taxon>Pseudomonadota</taxon>
        <taxon>Alphaproteobacteria</taxon>
        <taxon>OCS116 cluster</taxon>
    </lineage>
</organism>
<proteinExistence type="predicted"/>
<reference key="1">
    <citation type="submission" date="2017-08" db="EMBL/GenBank/DDBJ databases">
        <title>A dynamic microbial community with high functional redundancy inhabits the cold, oxic subseafloor aquifer.</title>
        <authorList>
            <person name="Tully B.J."/>
            <person name="Wheat C.G."/>
            <person name="Glazer B.T."/>
            <person name="Huber J.A."/>
        </authorList>
    </citation>
    <scope>NUCLEOTIDE SEQUENCE [LARGE SCALE GENOMIC DNA]</scope>
</reference>
<evidence type="ECO:0000313" key="1">
    <source>
        <dbReference type="EMBL" id="PCI96419.1"/>
    </source>
</evidence>